<dbReference type="PANTHER" id="PTHR27009">
    <property type="entry name" value="RUST RESISTANCE KINASE LR10-RELATED"/>
    <property type="match status" value="1"/>
</dbReference>
<keyword evidence="9 15" id="KW-0067">ATP-binding</keyword>
<evidence type="ECO:0000256" key="8">
    <source>
        <dbReference type="ARBA" id="ARBA00022777"/>
    </source>
</evidence>
<keyword evidence="11" id="KW-0472">Membrane</keyword>
<dbReference type="InterPro" id="IPR032872">
    <property type="entry name" value="WAK_assoc_C"/>
</dbReference>
<evidence type="ECO:0000313" key="20">
    <source>
        <dbReference type="Proteomes" id="UP001189624"/>
    </source>
</evidence>
<evidence type="ECO:0000256" key="14">
    <source>
        <dbReference type="ARBA" id="ARBA00048679"/>
    </source>
</evidence>
<dbReference type="Gramene" id="rna-AYBTSS11_LOCUS15047">
    <property type="protein sequence ID" value="CAJ1951965.1"/>
    <property type="gene ID" value="gene-AYBTSS11_LOCUS15047"/>
</dbReference>
<evidence type="ECO:0000313" key="19">
    <source>
        <dbReference type="EMBL" id="CAJ1951965.1"/>
    </source>
</evidence>
<gene>
    <name evidence="19" type="ORF">AYBTSS11_LOCUS15047</name>
</gene>
<evidence type="ECO:0000256" key="2">
    <source>
        <dbReference type="ARBA" id="ARBA00012513"/>
    </source>
</evidence>
<feature type="binding site" evidence="15">
    <location>
        <position position="354"/>
    </location>
    <ligand>
        <name>ATP</name>
        <dbReference type="ChEBI" id="CHEBI:30616"/>
    </ligand>
</feature>
<dbReference type="InterPro" id="IPR017441">
    <property type="entry name" value="Protein_kinase_ATP_BS"/>
</dbReference>
<dbReference type="GO" id="GO:0005524">
    <property type="term" value="F:ATP binding"/>
    <property type="evidence" value="ECO:0007669"/>
    <property type="project" value="UniProtKB-UniRule"/>
</dbReference>
<dbReference type="InterPro" id="IPR045874">
    <property type="entry name" value="LRK10/LRL21-25-like"/>
</dbReference>
<dbReference type="GO" id="GO:0016020">
    <property type="term" value="C:membrane"/>
    <property type="evidence" value="ECO:0007669"/>
    <property type="project" value="UniProtKB-SubCell"/>
</dbReference>
<dbReference type="Proteomes" id="UP001189624">
    <property type="component" value="Chromosome 4"/>
</dbReference>
<dbReference type="Gene3D" id="1.10.510.10">
    <property type="entry name" value="Transferase(Phosphotransferase) domain 1"/>
    <property type="match status" value="1"/>
</dbReference>
<keyword evidence="5" id="KW-0812">Transmembrane</keyword>
<dbReference type="Gene3D" id="3.30.200.20">
    <property type="entry name" value="Phosphorylase Kinase, domain 1"/>
    <property type="match status" value="1"/>
</dbReference>
<keyword evidence="8" id="KW-0418">Kinase</keyword>
<keyword evidence="4" id="KW-0808">Transferase</keyword>
<keyword evidence="7 15" id="KW-0547">Nucleotide-binding</keyword>
<comment type="catalytic activity">
    <reaction evidence="13">
        <text>L-threonyl-[protein] + ATP = O-phospho-L-threonyl-[protein] + ADP + H(+)</text>
        <dbReference type="Rhea" id="RHEA:46608"/>
        <dbReference type="Rhea" id="RHEA-COMP:11060"/>
        <dbReference type="Rhea" id="RHEA-COMP:11605"/>
        <dbReference type="ChEBI" id="CHEBI:15378"/>
        <dbReference type="ChEBI" id="CHEBI:30013"/>
        <dbReference type="ChEBI" id="CHEBI:30616"/>
        <dbReference type="ChEBI" id="CHEBI:61977"/>
        <dbReference type="ChEBI" id="CHEBI:456216"/>
        <dbReference type="EC" id="2.7.11.1"/>
    </reaction>
</comment>
<organism evidence="19 20">
    <name type="scientific">Sphenostylis stenocarpa</name>
    <dbReference type="NCBI Taxonomy" id="92480"/>
    <lineage>
        <taxon>Eukaryota</taxon>
        <taxon>Viridiplantae</taxon>
        <taxon>Streptophyta</taxon>
        <taxon>Embryophyta</taxon>
        <taxon>Tracheophyta</taxon>
        <taxon>Spermatophyta</taxon>
        <taxon>Magnoliopsida</taxon>
        <taxon>eudicotyledons</taxon>
        <taxon>Gunneridae</taxon>
        <taxon>Pentapetalae</taxon>
        <taxon>rosids</taxon>
        <taxon>fabids</taxon>
        <taxon>Fabales</taxon>
        <taxon>Fabaceae</taxon>
        <taxon>Papilionoideae</taxon>
        <taxon>50 kb inversion clade</taxon>
        <taxon>NPAAA clade</taxon>
        <taxon>indigoferoid/millettioid clade</taxon>
        <taxon>Phaseoleae</taxon>
        <taxon>Sphenostylis</taxon>
    </lineage>
</organism>
<dbReference type="InterPro" id="IPR000719">
    <property type="entry name" value="Prot_kinase_dom"/>
</dbReference>
<dbReference type="InterPro" id="IPR011009">
    <property type="entry name" value="Kinase-like_dom_sf"/>
</dbReference>
<dbReference type="SMART" id="SM00220">
    <property type="entry name" value="S_TKc"/>
    <property type="match status" value="1"/>
</dbReference>
<dbReference type="Pfam" id="PF07714">
    <property type="entry name" value="PK_Tyr_Ser-Thr"/>
    <property type="match status" value="1"/>
</dbReference>
<evidence type="ECO:0000256" key="12">
    <source>
        <dbReference type="ARBA" id="ARBA00023180"/>
    </source>
</evidence>
<evidence type="ECO:0000256" key="9">
    <source>
        <dbReference type="ARBA" id="ARBA00022840"/>
    </source>
</evidence>
<evidence type="ECO:0000256" key="17">
    <source>
        <dbReference type="SAM" id="SignalP"/>
    </source>
</evidence>
<dbReference type="GO" id="GO:0030247">
    <property type="term" value="F:polysaccharide binding"/>
    <property type="evidence" value="ECO:0007669"/>
    <property type="project" value="InterPro"/>
</dbReference>
<evidence type="ECO:0000256" key="6">
    <source>
        <dbReference type="ARBA" id="ARBA00022729"/>
    </source>
</evidence>
<feature type="chain" id="PRO_5041662209" description="non-specific serine/threonine protein kinase" evidence="17">
    <location>
        <begin position="29"/>
        <end position="632"/>
    </location>
</feature>
<dbReference type="InterPro" id="IPR025287">
    <property type="entry name" value="WAK_GUB"/>
</dbReference>
<evidence type="ECO:0000256" key="4">
    <source>
        <dbReference type="ARBA" id="ARBA00022679"/>
    </source>
</evidence>
<keyword evidence="12" id="KW-0325">Glycoprotein</keyword>
<dbReference type="EMBL" id="OY731401">
    <property type="protein sequence ID" value="CAJ1951965.1"/>
    <property type="molecule type" value="Genomic_DNA"/>
</dbReference>
<feature type="signal peptide" evidence="17">
    <location>
        <begin position="1"/>
        <end position="28"/>
    </location>
</feature>
<feature type="domain" description="Protein kinase" evidence="18">
    <location>
        <begin position="326"/>
        <end position="613"/>
    </location>
</feature>
<comment type="subcellular location">
    <subcellularLocation>
        <location evidence="1">Membrane</location>
        <topology evidence="1">Single-pass type I membrane protein</topology>
    </subcellularLocation>
</comment>
<evidence type="ECO:0000256" key="16">
    <source>
        <dbReference type="SAM" id="MobiDB-lite"/>
    </source>
</evidence>
<feature type="compositionally biased region" description="Polar residues" evidence="16">
    <location>
        <begin position="614"/>
        <end position="632"/>
    </location>
</feature>
<evidence type="ECO:0000256" key="5">
    <source>
        <dbReference type="ARBA" id="ARBA00022692"/>
    </source>
</evidence>
<dbReference type="PROSITE" id="PS50011">
    <property type="entry name" value="PROTEIN_KINASE_DOM"/>
    <property type="match status" value="1"/>
</dbReference>
<reference evidence="19" key="1">
    <citation type="submission" date="2023-10" db="EMBL/GenBank/DDBJ databases">
        <authorList>
            <person name="Domelevo Entfellner J.-B."/>
        </authorList>
    </citation>
    <scope>NUCLEOTIDE SEQUENCE</scope>
</reference>
<proteinExistence type="predicted"/>
<dbReference type="GO" id="GO:0004674">
    <property type="term" value="F:protein serine/threonine kinase activity"/>
    <property type="evidence" value="ECO:0007669"/>
    <property type="project" value="UniProtKB-KW"/>
</dbReference>
<dbReference type="FunFam" id="1.10.510.10:FF:000590">
    <property type="entry name" value="PR5-like receptor kinase"/>
    <property type="match status" value="1"/>
</dbReference>
<dbReference type="FunFam" id="3.30.200.20:FF:000178">
    <property type="entry name" value="serine/threonine-protein kinase PBS1-like"/>
    <property type="match status" value="1"/>
</dbReference>
<dbReference type="EC" id="2.7.11.1" evidence="2"/>
<dbReference type="PROSITE" id="PS00107">
    <property type="entry name" value="PROTEIN_KINASE_ATP"/>
    <property type="match status" value="1"/>
</dbReference>
<comment type="catalytic activity">
    <reaction evidence="14">
        <text>L-seryl-[protein] + ATP = O-phospho-L-seryl-[protein] + ADP + H(+)</text>
        <dbReference type="Rhea" id="RHEA:17989"/>
        <dbReference type="Rhea" id="RHEA-COMP:9863"/>
        <dbReference type="Rhea" id="RHEA-COMP:11604"/>
        <dbReference type="ChEBI" id="CHEBI:15378"/>
        <dbReference type="ChEBI" id="CHEBI:29999"/>
        <dbReference type="ChEBI" id="CHEBI:30616"/>
        <dbReference type="ChEBI" id="CHEBI:83421"/>
        <dbReference type="ChEBI" id="CHEBI:456216"/>
        <dbReference type="EC" id="2.7.11.1"/>
    </reaction>
</comment>
<dbReference type="PROSITE" id="PS00108">
    <property type="entry name" value="PROTEIN_KINASE_ST"/>
    <property type="match status" value="1"/>
</dbReference>
<evidence type="ECO:0000259" key="18">
    <source>
        <dbReference type="PROSITE" id="PS50011"/>
    </source>
</evidence>
<evidence type="ECO:0000256" key="7">
    <source>
        <dbReference type="ARBA" id="ARBA00022741"/>
    </source>
</evidence>
<name>A0AA86VCK8_9FABA</name>
<feature type="region of interest" description="Disordered" evidence="16">
    <location>
        <begin position="602"/>
        <end position="632"/>
    </location>
</feature>
<protein>
    <recommendedName>
        <fullName evidence="2">non-specific serine/threonine protein kinase</fullName>
        <ecNumber evidence="2">2.7.11.1</ecNumber>
    </recommendedName>
</protein>
<keyword evidence="10" id="KW-1133">Transmembrane helix</keyword>
<dbReference type="Pfam" id="PF14380">
    <property type="entry name" value="WAK_assoc"/>
    <property type="match status" value="1"/>
</dbReference>
<keyword evidence="20" id="KW-1185">Reference proteome</keyword>
<keyword evidence="6 17" id="KW-0732">Signal</keyword>
<keyword evidence="3" id="KW-0723">Serine/threonine-protein kinase</keyword>
<dbReference type="InterPro" id="IPR008271">
    <property type="entry name" value="Ser/Thr_kinase_AS"/>
</dbReference>
<evidence type="ECO:0000256" key="13">
    <source>
        <dbReference type="ARBA" id="ARBA00047899"/>
    </source>
</evidence>
<dbReference type="AlphaFoldDB" id="A0AA86VCK8"/>
<evidence type="ECO:0000256" key="10">
    <source>
        <dbReference type="ARBA" id="ARBA00022989"/>
    </source>
</evidence>
<evidence type="ECO:0000256" key="1">
    <source>
        <dbReference type="ARBA" id="ARBA00004479"/>
    </source>
</evidence>
<dbReference type="Pfam" id="PF13947">
    <property type="entry name" value="GUB_WAK_bind"/>
    <property type="match status" value="1"/>
</dbReference>
<accession>A0AA86VCK8</accession>
<evidence type="ECO:0000256" key="11">
    <source>
        <dbReference type="ARBA" id="ARBA00023136"/>
    </source>
</evidence>
<evidence type="ECO:0000256" key="15">
    <source>
        <dbReference type="PROSITE-ProRule" id="PRU10141"/>
    </source>
</evidence>
<dbReference type="InterPro" id="IPR001245">
    <property type="entry name" value="Ser-Thr/Tyr_kinase_cat_dom"/>
</dbReference>
<dbReference type="SUPFAM" id="SSF56112">
    <property type="entry name" value="Protein kinase-like (PK-like)"/>
    <property type="match status" value="1"/>
</dbReference>
<evidence type="ECO:0000256" key="3">
    <source>
        <dbReference type="ARBA" id="ARBA00022527"/>
    </source>
</evidence>
<sequence>MPHPLVPPPSSLINTLFFFSLFFPTSISSDAEGYTACEPFSCGKFDNIRYPFWSKDQQDYCGHPKFMLDCQQDNVTIDIMSQTFQVIDMDQISKVLKIASNTSNDVEYTLLYDCGPLGYASSSVNIEGAIQFNCRIGGDLQAGFFVLSTDVVNFNSLSCKNSITVYVLKEAVKNDSVVDNVLGREFEVGWSGVNEDQCNGCSKSGGRCGHNASVDAFTCLCPNQQSDGEVCSKILASSSYAPNVEKMIVISDGHEYKRFVFHPRIACGAMGVFMMCIIICCSKCMSSKRKVIFRMTNDQDIEVFLKNHGTLAQKIYKFSEVKKMTNNFSVKLGEGGFGVVYKGEILNGYPVAVKILSASKGNGQEFINEVASISRTSHVNVVQLLGFCLEGKTKALIYEYMANGSLDKFISNKGFESTPSLSWDNLLQIAKGIAQGLDYLHKGCNTRIFHFDIKPHNILLDEDLCPKISDFGLAKLCPAKESTILMSDARGTIGYVAPEVFNKHFGGVSQKSDVYSYGMMLLEMVGVRNNINLEATETSEYFPDWIYRKLEQGEDSRTDGVIDTEDKEIERRMIVVSLWCIQTFPKDRPTMSKVIDMLEGNMNSQEMPPKPLLSSPTTRSVPEWTTSSLQSV</sequence>